<accession>A0ACB9Q8Z2</accession>
<evidence type="ECO:0000313" key="1">
    <source>
        <dbReference type="EMBL" id="KAI4357292.1"/>
    </source>
</evidence>
<dbReference type="Proteomes" id="UP000828941">
    <property type="component" value="Chromosome 1"/>
</dbReference>
<protein>
    <submittedName>
        <fullName evidence="1">Uncharacterized protein</fullName>
    </submittedName>
</protein>
<sequence>MQQQNLFQDYQKEQLMTISLIHSDLLQRIKLSYMEDETLQKIITALQHNSTSYPHYSLQNGVLKSFNNPCVTSDSVVEAVNVVNRSRQQISTLLQHNLSKAHNRMKFYADKKRSERHFEVGDFVYLKLQPYRQSSVANTPFHKLVARYYGPYEILEKVGAVAYKLALPTRSKIHNVFHVSLLKKHKGDRPTSITLSPFQDDGSLPLVLFAIISRRMHKRNNRVVTQVLVQWLHTRPEDAVWMDLDGFV</sequence>
<organism evidence="1 2">
    <name type="scientific">Bauhinia variegata</name>
    <name type="common">Purple orchid tree</name>
    <name type="synonym">Phanera variegata</name>
    <dbReference type="NCBI Taxonomy" id="167791"/>
    <lineage>
        <taxon>Eukaryota</taxon>
        <taxon>Viridiplantae</taxon>
        <taxon>Streptophyta</taxon>
        <taxon>Embryophyta</taxon>
        <taxon>Tracheophyta</taxon>
        <taxon>Spermatophyta</taxon>
        <taxon>Magnoliopsida</taxon>
        <taxon>eudicotyledons</taxon>
        <taxon>Gunneridae</taxon>
        <taxon>Pentapetalae</taxon>
        <taxon>rosids</taxon>
        <taxon>fabids</taxon>
        <taxon>Fabales</taxon>
        <taxon>Fabaceae</taxon>
        <taxon>Cercidoideae</taxon>
        <taxon>Cercideae</taxon>
        <taxon>Bauhiniinae</taxon>
        <taxon>Bauhinia</taxon>
    </lineage>
</organism>
<name>A0ACB9Q8Z2_BAUVA</name>
<proteinExistence type="predicted"/>
<gene>
    <name evidence="1" type="ORF">L6164_001252</name>
</gene>
<comment type="caution">
    <text evidence="1">The sequence shown here is derived from an EMBL/GenBank/DDBJ whole genome shotgun (WGS) entry which is preliminary data.</text>
</comment>
<keyword evidence="2" id="KW-1185">Reference proteome</keyword>
<evidence type="ECO:0000313" key="2">
    <source>
        <dbReference type="Proteomes" id="UP000828941"/>
    </source>
</evidence>
<reference evidence="1 2" key="1">
    <citation type="journal article" date="2022" name="DNA Res.">
        <title>Chromosomal-level genome assembly of the orchid tree Bauhinia variegata (Leguminosae; Cercidoideae) supports the allotetraploid origin hypothesis of Bauhinia.</title>
        <authorList>
            <person name="Zhong Y."/>
            <person name="Chen Y."/>
            <person name="Zheng D."/>
            <person name="Pang J."/>
            <person name="Liu Y."/>
            <person name="Luo S."/>
            <person name="Meng S."/>
            <person name="Qian L."/>
            <person name="Wei D."/>
            <person name="Dai S."/>
            <person name="Zhou R."/>
        </authorList>
    </citation>
    <scope>NUCLEOTIDE SEQUENCE [LARGE SCALE GENOMIC DNA]</scope>
    <source>
        <strain evidence="1">BV-YZ2020</strain>
    </source>
</reference>
<dbReference type="EMBL" id="CM039426">
    <property type="protein sequence ID" value="KAI4357292.1"/>
    <property type="molecule type" value="Genomic_DNA"/>
</dbReference>